<dbReference type="Proteomes" id="UP000738431">
    <property type="component" value="Chromosome"/>
</dbReference>
<accession>A0ABZ1C553</accession>
<dbReference type="EMBL" id="CP139781">
    <property type="protein sequence ID" value="WRQ86734.1"/>
    <property type="molecule type" value="Genomic_DNA"/>
</dbReference>
<proteinExistence type="predicted"/>
<protein>
    <recommendedName>
        <fullName evidence="4">Pectate lyase superfamily protein domain-containing protein</fullName>
    </recommendedName>
</protein>
<evidence type="ECO:0008006" key="4">
    <source>
        <dbReference type="Google" id="ProtNLM"/>
    </source>
</evidence>
<dbReference type="RefSeq" id="WP_221030572.1">
    <property type="nucleotide sequence ID" value="NZ_CP139781.1"/>
</dbReference>
<name>A0ABZ1C553_9BACT</name>
<sequence length="483" mass="52533">MLQLAALFIASSLLHLGAQAQPVATAVEASPGFVDAQSFGFSPAASGLANQVALQQALDGGGTVVISQPGTYKIAGTVFIGSHTTLRCGNGVFLQKVEEAGPFMHVLLNKGALTKTWDEHIAIEGLQLIVNGVDNRNWTVFGLRGHLGFFYVRDLRISGFRCADLGRIQFAIHVCTFEDLLVEDVIIRGQKDGVHLGRGKRFIIRDGVFDTTDDAIALNAHDYATSNPELGWIEDGLVENCHDLQEVSGNVGHFCRILAGAWIDWRKGMEVQQSDTVVSNGRLYRVSAKPDGTVYQSVTQPEHESGTVTLDGIPWVVVQDEVTYTAGVRRVTFRNIVLHKSRPLFAVRFDNDHYSRSYYPGATIPLQEQLVFENCRAMIDAGTAFIEVKTPIDSLSVVNCSLNDNPVRFISNDALPDYGPTSINFIGCVFNHPGQMTLIDNQIPGKVIRVKTTASMKTGSGFSARVAAGDGELQIDSDLTGLH</sequence>
<evidence type="ECO:0000313" key="3">
    <source>
        <dbReference type="Proteomes" id="UP000738431"/>
    </source>
</evidence>
<feature type="signal peptide" evidence="1">
    <location>
        <begin position="1"/>
        <end position="20"/>
    </location>
</feature>
<dbReference type="InterPro" id="IPR011050">
    <property type="entry name" value="Pectin_lyase_fold/virulence"/>
</dbReference>
<dbReference type="Gene3D" id="2.160.20.10">
    <property type="entry name" value="Single-stranded right-handed beta-helix, Pectin lyase-like"/>
    <property type="match status" value="1"/>
</dbReference>
<keyword evidence="1" id="KW-0732">Signal</keyword>
<dbReference type="InterPro" id="IPR012334">
    <property type="entry name" value="Pectin_lyas_fold"/>
</dbReference>
<keyword evidence="3" id="KW-1185">Reference proteome</keyword>
<evidence type="ECO:0000313" key="2">
    <source>
        <dbReference type="EMBL" id="WRQ86734.1"/>
    </source>
</evidence>
<dbReference type="SUPFAM" id="SSF51126">
    <property type="entry name" value="Pectin lyase-like"/>
    <property type="match status" value="1"/>
</dbReference>
<reference evidence="2 3" key="2">
    <citation type="submission" date="2023-12" db="EMBL/GenBank/DDBJ databases">
        <title>Description of an unclassified Opitutus bacterium of Verrucomicrobiota.</title>
        <authorList>
            <person name="Zhang D.-F."/>
        </authorList>
    </citation>
    <scope>NUCLEOTIDE SEQUENCE [LARGE SCALE GENOMIC DNA]</scope>
    <source>
        <strain evidence="2 3">WL0086</strain>
    </source>
</reference>
<evidence type="ECO:0000256" key="1">
    <source>
        <dbReference type="SAM" id="SignalP"/>
    </source>
</evidence>
<feature type="chain" id="PRO_5045348619" description="Pectate lyase superfamily protein domain-containing protein" evidence="1">
    <location>
        <begin position="21"/>
        <end position="483"/>
    </location>
</feature>
<reference evidence="2 3" key="1">
    <citation type="submission" date="2021-08" db="EMBL/GenBank/DDBJ databases">
        <authorList>
            <person name="Zhang D."/>
            <person name="Zhang A."/>
            <person name="Wang L."/>
        </authorList>
    </citation>
    <scope>NUCLEOTIDE SEQUENCE [LARGE SCALE GENOMIC DNA]</scope>
    <source>
        <strain evidence="2 3">WL0086</strain>
    </source>
</reference>
<organism evidence="2 3">
    <name type="scientific">Actomonas aquatica</name>
    <dbReference type="NCBI Taxonomy" id="2866162"/>
    <lineage>
        <taxon>Bacteria</taxon>
        <taxon>Pseudomonadati</taxon>
        <taxon>Verrucomicrobiota</taxon>
        <taxon>Opitutia</taxon>
        <taxon>Opitutales</taxon>
        <taxon>Opitutaceae</taxon>
        <taxon>Actomonas</taxon>
    </lineage>
</organism>
<gene>
    <name evidence="2" type="ORF">K1X11_018125</name>
</gene>